<dbReference type="EMBL" id="JN885995">
    <property type="protein sequence ID" value="AEX62278.1"/>
    <property type="molecule type" value="Genomic_DNA"/>
</dbReference>
<gene>
    <name evidence="1" type="ORF">mv_L73</name>
</gene>
<reference evidence="1" key="1">
    <citation type="submission" date="2011-10" db="EMBL/GenBank/DDBJ databases">
        <title>Provirophages and transpovirons: unique mobilome of giant viruses.</title>
        <authorList>
            <person name="Desnues C."/>
            <person name="LaScola B."/>
            <person name="Yutin N."/>
            <person name="Fournous G."/>
            <person name="Koonin E."/>
            <person name="Raoult D."/>
        </authorList>
    </citation>
    <scope>NUCLEOTIDE SEQUENCE</scope>
    <source>
        <strain evidence="1">Mv13-mv</strain>
    </source>
</reference>
<accession>H2ED05</accession>
<protein>
    <submittedName>
        <fullName evidence="1">Uncharacterized protein</fullName>
    </submittedName>
</protein>
<sequence length="39" mass="4414">MICQNHKILTETIIVNDNMKTTIIVFSNGSNVIHSEKIN</sequence>
<name>H2ED05_9VIRU</name>
<organism evidence="1">
    <name type="scientific">Moumouvirus sp. 'Monve'</name>
    <dbReference type="NCBI Taxonomy" id="1128131"/>
    <lineage>
        <taxon>Viruses</taxon>
        <taxon>Varidnaviria</taxon>
        <taxon>Bamfordvirae</taxon>
        <taxon>Nucleocytoviricota</taxon>
        <taxon>Megaviricetes</taxon>
        <taxon>Imitervirales</taxon>
        <taxon>Mimiviridae</taxon>
        <taxon>Megamimivirinae</taxon>
        <taxon>Moumouvirus</taxon>
    </lineage>
</organism>
<proteinExistence type="predicted"/>
<evidence type="ECO:0000313" key="1">
    <source>
        <dbReference type="EMBL" id="AEX62278.1"/>
    </source>
</evidence>